<dbReference type="CDD" id="cd00082">
    <property type="entry name" value="HisKA"/>
    <property type="match status" value="1"/>
</dbReference>
<dbReference type="InterPro" id="IPR001789">
    <property type="entry name" value="Sig_transdc_resp-reg_receiver"/>
</dbReference>
<dbReference type="GO" id="GO:0000155">
    <property type="term" value="F:phosphorelay sensor kinase activity"/>
    <property type="evidence" value="ECO:0007669"/>
    <property type="project" value="InterPro"/>
</dbReference>
<evidence type="ECO:0000259" key="7">
    <source>
        <dbReference type="PROSITE" id="PS50109"/>
    </source>
</evidence>
<protein>
    <recommendedName>
        <fullName evidence="2">histidine kinase</fullName>
        <ecNumber evidence="2">2.7.13.3</ecNumber>
    </recommendedName>
</protein>
<evidence type="ECO:0000256" key="5">
    <source>
        <dbReference type="ARBA" id="ARBA00022777"/>
    </source>
</evidence>
<sequence>MIADPLNRFSILLVDDKMENLISLQRMLEGDNRCFYLATSGNEALKTVLRNNDIGLILLDVQMPAMDGYEVARLLQLNPKTRDISIIFVTAINKEEQNVIRGFSTGAVDYLSKPLDVNVTRAKVNVFEKLYFSRRELKDVIAEKEKINKQLERFTYMVAHDLKSPLAGAISLLGMISEEDCIQQSPEIKDQMGTVLSAANHLTEMISAILDYARQNDTGSATESVDVRVLITDIARLLFPPPNVRIVVDGQLPVITANRLKLQRIFQNLISNAVKYNDKPDGWIAVGVTDRDEFYEFYVKDNGPGMQQRDTDRVFRLFERLDYHGKEEGTGIGLNIFKMLVEEQGGKVWAESQPGHGSVFYFLWRKI</sequence>
<reference evidence="10" key="1">
    <citation type="submission" date="2017-02" db="EMBL/GenBank/DDBJ databases">
        <authorList>
            <person name="Varghese N."/>
            <person name="Submissions S."/>
        </authorList>
    </citation>
    <scope>NUCLEOTIDE SEQUENCE [LARGE SCALE GENOMIC DNA]</scope>
    <source>
        <strain evidence="10">DSM 22224</strain>
    </source>
</reference>
<feature type="domain" description="Histidine kinase" evidence="7">
    <location>
        <begin position="157"/>
        <end position="367"/>
    </location>
</feature>
<dbReference type="InterPro" id="IPR004358">
    <property type="entry name" value="Sig_transdc_His_kin-like_C"/>
</dbReference>
<dbReference type="Gene3D" id="3.30.565.10">
    <property type="entry name" value="Histidine kinase-like ATPase, C-terminal domain"/>
    <property type="match status" value="1"/>
</dbReference>
<dbReference type="SUPFAM" id="SSF47384">
    <property type="entry name" value="Homodimeric domain of signal transducing histidine kinase"/>
    <property type="match status" value="1"/>
</dbReference>
<dbReference type="InterPro" id="IPR036890">
    <property type="entry name" value="HATPase_C_sf"/>
</dbReference>
<dbReference type="GO" id="GO:0009927">
    <property type="term" value="F:histidine phosphotransfer kinase activity"/>
    <property type="evidence" value="ECO:0007669"/>
    <property type="project" value="TreeGrafter"/>
</dbReference>
<evidence type="ECO:0000259" key="8">
    <source>
        <dbReference type="PROSITE" id="PS50110"/>
    </source>
</evidence>
<keyword evidence="3 6" id="KW-0597">Phosphoprotein</keyword>
<gene>
    <name evidence="9" type="ORF">SAMN04488128_103627</name>
</gene>
<dbReference type="EC" id="2.7.13.3" evidence="2"/>
<dbReference type="InterPro" id="IPR003661">
    <property type="entry name" value="HisK_dim/P_dom"/>
</dbReference>
<organism evidence="9 10">
    <name type="scientific">Chitinophaga eiseniae</name>
    <dbReference type="NCBI Taxonomy" id="634771"/>
    <lineage>
        <taxon>Bacteria</taxon>
        <taxon>Pseudomonadati</taxon>
        <taxon>Bacteroidota</taxon>
        <taxon>Chitinophagia</taxon>
        <taxon>Chitinophagales</taxon>
        <taxon>Chitinophagaceae</taxon>
        <taxon>Chitinophaga</taxon>
    </lineage>
</organism>
<dbReference type="STRING" id="634771.SAMN04488128_103627"/>
<evidence type="ECO:0000256" key="4">
    <source>
        <dbReference type="ARBA" id="ARBA00022679"/>
    </source>
</evidence>
<keyword evidence="5 9" id="KW-0418">Kinase</keyword>
<dbReference type="InterPro" id="IPR005467">
    <property type="entry name" value="His_kinase_dom"/>
</dbReference>
<dbReference type="AlphaFoldDB" id="A0A1T4SVH5"/>
<dbReference type="SMART" id="SM00448">
    <property type="entry name" value="REC"/>
    <property type="match status" value="1"/>
</dbReference>
<keyword evidence="4" id="KW-0808">Transferase</keyword>
<dbReference type="Pfam" id="PF00512">
    <property type="entry name" value="HisKA"/>
    <property type="match status" value="1"/>
</dbReference>
<dbReference type="PRINTS" id="PR00344">
    <property type="entry name" value="BCTRLSENSOR"/>
</dbReference>
<dbReference type="PANTHER" id="PTHR43047">
    <property type="entry name" value="TWO-COMPONENT HISTIDINE PROTEIN KINASE"/>
    <property type="match status" value="1"/>
</dbReference>
<dbReference type="SUPFAM" id="SSF55874">
    <property type="entry name" value="ATPase domain of HSP90 chaperone/DNA topoisomerase II/histidine kinase"/>
    <property type="match status" value="1"/>
</dbReference>
<evidence type="ECO:0000256" key="6">
    <source>
        <dbReference type="PROSITE-ProRule" id="PRU00169"/>
    </source>
</evidence>
<evidence type="ECO:0000313" key="10">
    <source>
        <dbReference type="Proteomes" id="UP000190367"/>
    </source>
</evidence>
<evidence type="ECO:0000313" key="9">
    <source>
        <dbReference type="EMBL" id="SKA32274.1"/>
    </source>
</evidence>
<dbReference type="PROSITE" id="PS50110">
    <property type="entry name" value="RESPONSE_REGULATORY"/>
    <property type="match status" value="1"/>
</dbReference>
<evidence type="ECO:0000256" key="3">
    <source>
        <dbReference type="ARBA" id="ARBA00022553"/>
    </source>
</evidence>
<dbReference type="GO" id="GO:0005886">
    <property type="term" value="C:plasma membrane"/>
    <property type="evidence" value="ECO:0007669"/>
    <property type="project" value="TreeGrafter"/>
</dbReference>
<dbReference type="InterPro" id="IPR036097">
    <property type="entry name" value="HisK_dim/P_sf"/>
</dbReference>
<feature type="domain" description="Response regulatory" evidence="8">
    <location>
        <begin position="10"/>
        <end position="128"/>
    </location>
</feature>
<dbReference type="Pfam" id="PF00072">
    <property type="entry name" value="Response_reg"/>
    <property type="match status" value="1"/>
</dbReference>
<comment type="catalytic activity">
    <reaction evidence="1">
        <text>ATP + protein L-histidine = ADP + protein N-phospho-L-histidine.</text>
        <dbReference type="EC" id="2.7.13.3"/>
    </reaction>
</comment>
<dbReference type="InterPro" id="IPR003594">
    <property type="entry name" value="HATPase_dom"/>
</dbReference>
<dbReference type="SMART" id="SM00387">
    <property type="entry name" value="HATPase_c"/>
    <property type="match status" value="1"/>
</dbReference>
<dbReference type="Proteomes" id="UP000190367">
    <property type="component" value="Unassembled WGS sequence"/>
</dbReference>
<dbReference type="RefSeq" id="WP_078670959.1">
    <property type="nucleotide sequence ID" value="NZ_FUWZ01000003.1"/>
</dbReference>
<dbReference type="Gene3D" id="3.40.50.2300">
    <property type="match status" value="1"/>
</dbReference>
<dbReference type="Pfam" id="PF02518">
    <property type="entry name" value="HATPase_c"/>
    <property type="match status" value="1"/>
</dbReference>
<proteinExistence type="predicted"/>
<dbReference type="InterPro" id="IPR011006">
    <property type="entry name" value="CheY-like_superfamily"/>
</dbReference>
<dbReference type="Gene3D" id="1.10.287.130">
    <property type="match status" value="1"/>
</dbReference>
<evidence type="ECO:0000256" key="2">
    <source>
        <dbReference type="ARBA" id="ARBA00012438"/>
    </source>
</evidence>
<keyword evidence="10" id="KW-1185">Reference proteome</keyword>
<dbReference type="SMART" id="SM00388">
    <property type="entry name" value="HisKA"/>
    <property type="match status" value="1"/>
</dbReference>
<dbReference type="OrthoDB" id="9781208at2"/>
<dbReference type="SUPFAM" id="SSF52172">
    <property type="entry name" value="CheY-like"/>
    <property type="match status" value="1"/>
</dbReference>
<dbReference type="EMBL" id="FUWZ01000003">
    <property type="protein sequence ID" value="SKA32274.1"/>
    <property type="molecule type" value="Genomic_DNA"/>
</dbReference>
<accession>A0A1T4SVH5</accession>
<feature type="modified residue" description="4-aspartylphosphate" evidence="6">
    <location>
        <position position="60"/>
    </location>
</feature>
<name>A0A1T4SVH5_9BACT</name>
<evidence type="ECO:0000256" key="1">
    <source>
        <dbReference type="ARBA" id="ARBA00000085"/>
    </source>
</evidence>
<dbReference type="PROSITE" id="PS50109">
    <property type="entry name" value="HIS_KIN"/>
    <property type="match status" value="1"/>
</dbReference>